<feature type="region of interest" description="Disordered" evidence="1">
    <location>
        <begin position="45"/>
        <end position="91"/>
    </location>
</feature>
<gene>
    <name evidence="2" type="ORF">HRR80_002931</name>
</gene>
<protein>
    <submittedName>
        <fullName evidence="2">Uncharacterized protein</fullName>
    </submittedName>
</protein>
<evidence type="ECO:0000313" key="3">
    <source>
        <dbReference type="Proteomes" id="UP001161757"/>
    </source>
</evidence>
<evidence type="ECO:0000313" key="2">
    <source>
        <dbReference type="EMBL" id="KAJ8992887.1"/>
    </source>
</evidence>
<comment type="caution">
    <text evidence="2">The sequence shown here is derived from an EMBL/GenBank/DDBJ whole genome shotgun (WGS) entry which is preliminary data.</text>
</comment>
<accession>A0AAN6EWI0</accession>
<dbReference type="Proteomes" id="UP001161757">
    <property type="component" value="Unassembled WGS sequence"/>
</dbReference>
<sequence length="140" mass="15654">MAQAFNGLAMDQPEGSSKTNPYAAEAWLEPWLIKHSGFYRRHLAHGRTESKATRRHSEVSEALDSRQNSVADAEPEPEHRLETEAATTAAMPVPLEQHSLTEAVADEAPAQAVEVTAENKTKEAAARHSWRKHLRWFPHP</sequence>
<reference evidence="2" key="1">
    <citation type="submission" date="2023-01" db="EMBL/GenBank/DDBJ databases">
        <title>Exophiala dermititidis isolated from Cystic Fibrosis Patient.</title>
        <authorList>
            <person name="Kurbessoian T."/>
            <person name="Crocker A."/>
            <person name="Murante D."/>
            <person name="Hogan D.A."/>
            <person name="Stajich J.E."/>
        </authorList>
    </citation>
    <scope>NUCLEOTIDE SEQUENCE</scope>
    <source>
        <strain evidence="2">Ex8</strain>
    </source>
</reference>
<name>A0AAN6EWI0_EXODE</name>
<feature type="compositionally biased region" description="Basic and acidic residues" evidence="1">
    <location>
        <begin position="46"/>
        <end position="59"/>
    </location>
</feature>
<proteinExistence type="predicted"/>
<dbReference type="EMBL" id="JAJGCB010000004">
    <property type="protein sequence ID" value="KAJ8992887.1"/>
    <property type="molecule type" value="Genomic_DNA"/>
</dbReference>
<feature type="region of interest" description="Disordered" evidence="1">
    <location>
        <begin position="1"/>
        <end position="21"/>
    </location>
</feature>
<dbReference type="AlphaFoldDB" id="A0AAN6EWI0"/>
<organism evidence="2 3">
    <name type="scientific">Exophiala dermatitidis</name>
    <name type="common">Black yeast-like fungus</name>
    <name type="synonym">Wangiella dermatitidis</name>
    <dbReference type="NCBI Taxonomy" id="5970"/>
    <lineage>
        <taxon>Eukaryota</taxon>
        <taxon>Fungi</taxon>
        <taxon>Dikarya</taxon>
        <taxon>Ascomycota</taxon>
        <taxon>Pezizomycotina</taxon>
        <taxon>Eurotiomycetes</taxon>
        <taxon>Chaetothyriomycetidae</taxon>
        <taxon>Chaetothyriales</taxon>
        <taxon>Herpotrichiellaceae</taxon>
        <taxon>Exophiala</taxon>
    </lineage>
</organism>
<evidence type="ECO:0000256" key="1">
    <source>
        <dbReference type="SAM" id="MobiDB-lite"/>
    </source>
</evidence>